<dbReference type="Gene3D" id="2.150.10.10">
    <property type="entry name" value="Serralysin-like metalloprotease, C-terminal"/>
    <property type="match status" value="1"/>
</dbReference>
<dbReference type="eggNOG" id="COG2931">
    <property type="taxonomic scope" value="Bacteria"/>
</dbReference>
<dbReference type="Proteomes" id="UP000001302">
    <property type="component" value="Chromosome"/>
</dbReference>
<keyword evidence="4" id="KW-1185">Reference proteome</keyword>
<dbReference type="InterPro" id="IPR050557">
    <property type="entry name" value="RTX_toxin/Mannuronan_C5-epim"/>
</dbReference>
<dbReference type="InterPro" id="IPR011049">
    <property type="entry name" value="Serralysin-like_metalloprot_C"/>
</dbReference>
<dbReference type="OrthoDB" id="7759198at2"/>
<dbReference type="GO" id="GO:0005576">
    <property type="term" value="C:extracellular region"/>
    <property type="evidence" value="ECO:0007669"/>
    <property type="project" value="UniProtKB-SubCell"/>
</dbReference>
<dbReference type="HOGENOM" id="CLU_030179_0_0_5"/>
<name>E0TFL5_PARBH</name>
<reference evidence="4" key="1">
    <citation type="submission" date="2010-08" db="EMBL/GenBank/DDBJ databases">
        <title>Genome sequence of Parvularcula bermudensis HTCC2503.</title>
        <authorList>
            <person name="Kang D.-M."/>
            <person name="Oh H.-M."/>
            <person name="Cho J.-C."/>
        </authorList>
    </citation>
    <scope>NUCLEOTIDE SEQUENCE [LARGE SCALE GENOMIC DNA]</scope>
    <source>
        <strain evidence="4">ATCC BAA-594 / HTCC2503 / KCTC 12087</strain>
    </source>
</reference>
<proteinExistence type="predicted"/>
<dbReference type="SUPFAM" id="SSF53474">
    <property type="entry name" value="alpha/beta-Hydrolases"/>
    <property type="match status" value="1"/>
</dbReference>
<evidence type="ECO:0000256" key="1">
    <source>
        <dbReference type="ARBA" id="ARBA00004613"/>
    </source>
</evidence>
<dbReference type="AlphaFoldDB" id="E0TFL5"/>
<dbReference type="STRING" id="314260.PB2503_12689"/>
<protein>
    <recommendedName>
        <fullName evidence="5">Triacylglycerol lipase</fullName>
    </recommendedName>
</protein>
<evidence type="ECO:0000256" key="2">
    <source>
        <dbReference type="ARBA" id="ARBA00022525"/>
    </source>
</evidence>
<dbReference type="SUPFAM" id="SSF51120">
    <property type="entry name" value="beta-Roll"/>
    <property type="match status" value="2"/>
</dbReference>
<sequence length="586" mass="63454">MALFDHGDLTGDEAVNEVLLAYHLGNAAEYNATLPVIDPFPLPTGWRSLSDTEVADHFDTRFTVSRAFALESPLLGVKDRGLEVVLYIEEDDQGLPTRLSVTWVGTNAIVDIFDYLVLNEGSKLAASMEPFLVEVMAFADHLGLTNEDILVTGYSLGAAMTNIMARYKDTLADGFFVDADYIGHAVPFVHDDPDVYNFGYENDLVHRIAGQELGLLRLLKEVGVKVQGRDLDYDNTTDNVVMFNERYADDSFAAPTFGLFNLRAWSAHISGLNFSHLPTIAGSAFYDLTNRDSLVIVSNLNRGKSETYWVEDKASAATRADDYSGFVIGTGLANKLADGKGNDFLDAGEGKDHIRLTLGYDEVEGGKGIDTVHLSDSDITAYRLSDGDLMIHGDSGLKRLHDVEFISLGSNGDNLTENRQAVFALKTERAKEGTDGDDTLKGAVLFGGDGNDILKAGAKGALLHGGDGQDRLEDGRGDDQLYGAAHDDILIHSRGNDLLNGGHGNDIFAFAANASGEVRIEDFGRAFGETDFLLFAPDIFSSLGNVLDNTSMTEDGLLIQSQDLTIILDHADIDAINAQTILFGEA</sequence>
<keyword evidence="2" id="KW-0964">Secreted</keyword>
<accession>E0TFL5</accession>
<dbReference type="PROSITE" id="PS00330">
    <property type="entry name" value="HEMOLYSIN_CALCIUM"/>
    <property type="match status" value="1"/>
</dbReference>
<dbReference type="InterPro" id="IPR029058">
    <property type="entry name" value="AB_hydrolase_fold"/>
</dbReference>
<gene>
    <name evidence="3" type="ordered locus">PB2503_12689</name>
</gene>
<dbReference type="Pfam" id="PF00353">
    <property type="entry name" value="HemolysinCabind"/>
    <property type="match status" value="3"/>
</dbReference>
<dbReference type="EMBL" id="CP002156">
    <property type="protein sequence ID" value="ADM10575.1"/>
    <property type="molecule type" value="Genomic_DNA"/>
</dbReference>
<evidence type="ECO:0000313" key="4">
    <source>
        <dbReference type="Proteomes" id="UP000001302"/>
    </source>
</evidence>
<dbReference type="RefSeq" id="WP_013301549.1">
    <property type="nucleotide sequence ID" value="NC_014414.1"/>
</dbReference>
<comment type="subcellular location">
    <subcellularLocation>
        <location evidence="1">Secreted</location>
    </subcellularLocation>
</comment>
<dbReference type="KEGG" id="pbr:PB2503_12689"/>
<organism evidence="3 4">
    <name type="scientific">Parvularcula bermudensis (strain ATCC BAA-594 / HTCC2503 / KCTC 12087)</name>
    <dbReference type="NCBI Taxonomy" id="314260"/>
    <lineage>
        <taxon>Bacteria</taxon>
        <taxon>Pseudomonadati</taxon>
        <taxon>Pseudomonadota</taxon>
        <taxon>Alphaproteobacteria</taxon>
        <taxon>Parvularculales</taxon>
        <taxon>Parvularculaceae</taxon>
        <taxon>Parvularcula</taxon>
    </lineage>
</organism>
<evidence type="ECO:0000313" key="3">
    <source>
        <dbReference type="EMBL" id="ADM10575.1"/>
    </source>
</evidence>
<dbReference type="InterPro" id="IPR018511">
    <property type="entry name" value="Hemolysin-typ_Ca-bd_CS"/>
</dbReference>
<dbReference type="Gene3D" id="3.40.50.1820">
    <property type="entry name" value="alpha/beta hydrolase"/>
    <property type="match status" value="1"/>
</dbReference>
<dbReference type="GO" id="GO:0005509">
    <property type="term" value="F:calcium ion binding"/>
    <property type="evidence" value="ECO:0007669"/>
    <property type="project" value="InterPro"/>
</dbReference>
<dbReference type="PANTHER" id="PTHR38340:SF1">
    <property type="entry name" value="S-LAYER PROTEIN"/>
    <property type="match status" value="1"/>
</dbReference>
<reference evidence="3 4" key="2">
    <citation type="journal article" date="2011" name="J. Bacteriol.">
        <title>Complete genome sequence of strain HTCC2503T of Parvularcula bermudensis, the type species of the order "Parvularculales" in the class Alphaproteobacteria.</title>
        <authorList>
            <person name="Oh H.M."/>
            <person name="Kang I."/>
            <person name="Vergin K.L."/>
            <person name="Kang D."/>
            <person name="Rhee K.H."/>
            <person name="Giovannoni S.J."/>
            <person name="Cho J.C."/>
        </authorList>
    </citation>
    <scope>NUCLEOTIDE SEQUENCE [LARGE SCALE GENOMIC DNA]</scope>
    <source>
        <strain evidence="4">ATCC BAA-594 / HTCC2503 / KCTC 12087</strain>
    </source>
</reference>
<evidence type="ECO:0008006" key="5">
    <source>
        <dbReference type="Google" id="ProtNLM"/>
    </source>
</evidence>
<dbReference type="InterPro" id="IPR001343">
    <property type="entry name" value="Hemolysn_Ca-bd"/>
</dbReference>
<dbReference type="PRINTS" id="PR00313">
    <property type="entry name" value="CABNDNGRPT"/>
</dbReference>
<dbReference type="PANTHER" id="PTHR38340">
    <property type="entry name" value="S-LAYER PROTEIN"/>
    <property type="match status" value="1"/>
</dbReference>